<dbReference type="KEGG" id="act:ACLA_065920"/>
<sequence length="112" mass="12555">MEDTAPSKPSLADPHAWQPIKDVVTAEMKFGISLLGDHCGIENIGGQYHMVFTACFQKPPNKIHLISCPQLIRAANLTPDKQESLQINLEAALGRIAKEEWDKLKRCYNIRV</sequence>
<name>A1CG77_ASPCL</name>
<gene>
    <name evidence="1" type="ORF">ACLA_065920</name>
</gene>
<proteinExistence type="predicted"/>
<accession>A1CG77</accession>
<dbReference type="OrthoDB" id="4497709at2759"/>
<dbReference type="EMBL" id="DS027053">
    <property type="protein sequence ID" value="EAW10957.1"/>
    <property type="molecule type" value="Genomic_DNA"/>
</dbReference>
<protein>
    <submittedName>
        <fullName evidence="1">Uncharacterized protein</fullName>
    </submittedName>
</protein>
<dbReference type="VEuPathDB" id="FungiDB:ACLA_065920"/>
<evidence type="ECO:0000313" key="2">
    <source>
        <dbReference type="Proteomes" id="UP000006701"/>
    </source>
</evidence>
<organism evidence="1 2">
    <name type="scientific">Aspergillus clavatus (strain ATCC 1007 / CBS 513.65 / DSM 816 / NCTC 3887 / NRRL 1 / QM 1276 / 107)</name>
    <dbReference type="NCBI Taxonomy" id="344612"/>
    <lineage>
        <taxon>Eukaryota</taxon>
        <taxon>Fungi</taxon>
        <taxon>Dikarya</taxon>
        <taxon>Ascomycota</taxon>
        <taxon>Pezizomycotina</taxon>
        <taxon>Eurotiomycetes</taxon>
        <taxon>Eurotiomycetidae</taxon>
        <taxon>Eurotiales</taxon>
        <taxon>Aspergillaceae</taxon>
        <taxon>Aspergillus</taxon>
        <taxon>Aspergillus subgen. Fumigati</taxon>
    </lineage>
</organism>
<evidence type="ECO:0000313" key="1">
    <source>
        <dbReference type="EMBL" id="EAW10957.1"/>
    </source>
</evidence>
<reference evidence="1 2" key="1">
    <citation type="journal article" date="2008" name="PLoS Genet.">
        <title>Genomic islands in the pathogenic filamentous fungus Aspergillus fumigatus.</title>
        <authorList>
            <person name="Fedorova N.D."/>
            <person name="Khaldi N."/>
            <person name="Joardar V.S."/>
            <person name="Maiti R."/>
            <person name="Amedeo P."/>
            <person name="Anderson M.J."/>
            <person name="Crabtree J."/>
            <person name="Silva J.C."/>
            <person name="Badger J.H."/>
            <person name="Albarraq A."/>
            <person name="Angiuoli S."/>
            <person name="Bussey H."/>
            <person name="Bowyer P."/>
            <person name="Cotty P.J."/>
            <person name="Dyer P.S."/>
            <person name="Egan A."/>
            <person name="Galens K."/>
            <person name="Fraser-Liggett C.M."/>
            <person name="Haas B.J."/>
            <person name="Inman J.M."/>
            <person name="Kent R."/>
            <person name="Lemieux S."/>
            <person name="Malavazi I."/>
            <person name="Orvis J."/>
            <person name="Roemer T."/>
            <person name="Ronning C.M."/>
            <person name="Sundaram J.P."/>
            <person name="Sutton G."/>
            <person name="Turner G."/>
            <person name="Venter J.C."/>
            <person name="White O.R."/>
            <person name="Whitty B.R."/>
            <person name="Youngman P."/>
            <person name="Wolfe K.H."/>
            <person name="Goldman G.H."/>
            <person name="Wortman J.R."/>
            <person name="Jiang B."/>
            <person name="Denning D.W."/>
            <person name="Nierman W.C."/>
        </authorList>
    </citation>
    <scope>NUCLEOTIDE SEQUENCE [LARGE SCALE GENOMIC DNA]</scope>
    <source>
        <strain evidence="2">ATCC 1007 / CBS 513.65 / DSM 816 / NCTC 3887 / NRRL 1</strain>
    </source>
</reference>
<dbReference type="Proteomes" id="UP000006701">
    <property type="component" value="Unassembled WGS sequence"/>
</dbReference>
<dbReference type="HOGENOM" id="CLU_2145285_0_0_1"/>
<keyword evidence="2" id="KW-1185">Reference proteome</keyword>
<dbReference type="GeneID" id="4704459"/>
<dbReference type="RefSeq" id="XP_001272383.1">
    <property type="nucleotide sequence ID" value="XM_001272382.1"/>
</dbReference>
<dbReference type="AlphaFoldDB" id="A1CG77"/>